<name>A0A365PBI4_9ACTN</name>
<evidence type="ECO:0000313" key="7">
    <source>
        <dbReference type="EMBL" id="RBA37872.1"/>
    </source>
</evidence>
<evidence type="ECO:0000313" key="8">
    <source>
        <dbReference type="Proteomes" id="UP000252187"/>
    </source>
</evidence>
<dbReference type="Pfam" id="PF01315">
    <property type="entry name" value="Ald_Xan_dh_C"/>
    <property type="match status" value="1"/>
</dbReference>
<dbReference type="PROSITE" id="PS51085">
    <property type="entry name" value="2FE2S_FER_2"/>
    <property type="match status" value="1"/>
</dbReference>
<dbReference type="InterPro" id="IPR036010">
    <property type="entry name" value="2Fe-2S_ferredoxin-like_sf"/>
</dbReference>
<feature type="compositionally biased region" description="Low complexity" evidence="5">
    <location>
        <begin position="351"/>
        <end position="360"/>
    </location>
</feature>
<dbReference type="AlphaFoldDB" id="A0A365PBI4"/>
<dbReference type="PANTHER" id="PTHR11908">
    <property type="entry name" value="XANTHINE DEHYDROGENASE"/>
    <property type="match status" value="1"/>
</dbReference>
<dbReference type="SMART" id="SM01008">
    <property type="entry name" value="Ald_Xan_dh_C"/>
    <property type="match status" value="1"/>
</dbReference>
<dbReference type="EMBL" id="QNTT01000011">
    <property type="protein sequence ID" value="RBA37872.1"/>
    <property type="molecule type" value="Genomic_DNA"/>
</dbReference>
<dbReference type="Pfam" id="PF01799">
    <property type="entry name" value="Fer2_2"/>
    <property type="match status" value="1"/>
</dbReference>
<dbReference type="GO" id="GO:0051537">
    <property type="term" value="F:2 iron, 2 sulfur cluster binding"/>
    <property type="evidence" value="ECO:0007669"/>
    <property type="project" value="InterPro"/>
</dbReference>
<feature type="domain" description="2Fe-2S ferredoxin-type" evidence="6">
    <location>
        <begin position="1"/>
        <end position="74"/>
    </location>
</feature>
<dbReference type="Pfam" id="PF00111">
    <property type="entry name" value="Fer2"/>
    <property type="match status" value="1"/>
</dbReference>
<accession>A0A365PBI4</accession>
<dbReference type="InterPro" id="IPR036884">
    <property type="entry name" value="2Fe-2S-bd_dom_sf"/>
</dbReference>
<evidence type="ECO:0000256" key="5">
    <source>
        <dbReference type="SAM" id="MobiDB-lite"/>
    </source>
</evidence>
<keyword evidence="2" id="KW-0479">Metal-binding</keyword>
<protein>
    <submittedName>
        <fullName evidence="7">Hypoxanthine oxidase</fullName>
    </submittedName>
</protein>
<dbReference type="Gene3D" id="3.10.20.30">
    <property type="match status" value="1"/>
</dbReference>
<evidence type="ECO:0000256" key="2">
    <source>
        <dbReference type="ARBA" id="ARBA00022723"/>
    </source>
</evidence>
<sequence>MRVVIDGTDTRLEPRPGQCLRTLLREFGVHAVKKGCDTGDCGACTVLLDGVPTHSCVVPAHRAEGAEIRTASGVPDAVPEAFAAAGGFQCGFCTPGMVTTVTGLDRAPCARDGAPASRAAAMKGNLCRCTGYRAISDAIDGTVCTRRSGRIGDPVAAPASDRVVRGREPYTLDTDLTGCAHLAVLGSPHAHARIVSIDASRALAMDGVVAVLTHHDDPGRAFSAARHQNREDDPDDTRVLDRVLRYRGQRVAAVVAETAALARRACLEIDVTYEVLEPVFDPEVARAPAPRCCTATPPRRADRRPVPQPRGRLPRRGGGRGRAGWPRPPTSSGVRGGPRACSTRTWRRTRWSSGTSTAGPAGAGATGAGAWTCARPPRCRSWCATRSPTCSAWTGMPCGCTPPASAAGSAVSRR</sequence>
<reference evidence="7 8" key="1">
    <citation type="submission" date="2018-06" db="EMBL/GenBank/DDBJ databases">
        <title>Whole genome sequencing of four bacterial strains from South Shetland trench revealing bio-synthetic gene clusters.</title>
        <authorList>
            <person name="Abdel-Mageed W.M."/>
            <person name="Lehri B."/>
            <person name="Jarmusch S.A."/>
            <person name="Miranda K."/>
            <person name="Goodfellow M."/>
            <person name="Jaspars M."/>
            <person name="Karlyshev A.V."/>
        </authorList>
    </citation>
    <scope>NUCLEOTIDE SEQUENCE [LARGE SCALE GENOMIC DNA]</scope>
    <source>
        <strain evidence="7 8">SST1</strain>
    </source>
</reference>
<keyword evidence="3" id="KW-0560">Oxidoreductase</keyword>
<evidence type="ECO:0000256" key="3">
    <source>
        <dbReference type="ARBA" id="ARBA00023002"/>
    </source>
</evidence>
<keyword evidence="1" id="KW-0500">Molybdenum</keyword>
<dbReference type="SUPFAM" id="SSF54292">
    <property type="entry name" value="2Fe-2S ferredoxin-like"/>
    <property type="match status" value="1"/>
</dbReference>
<dbReference type="PROSITE" id="PS00197">
    <property type="entry name" value="2FE2S_FER_1"/>
    <property type="match status" value="1"/>
</dbReference>
<dbReference type="InterPro" id="IPR002888">
    <property type="entry name" value="2Fe-2S-bd"/>
</dbReference>
<dbReference type="SUPFAM" id="SSF47741">
    <property type="entry name" value="CO dehydrogenase ISP C-domain like"/>
    <property type="match status" value="1"/>
</dbReference>
<dbReference type="InterPro" id="IPR012675">
    <property type="entry name" value="Beta-grasp_dom_sf"/>
</dbReference>
<dbReference type="InterPro" id="IPR000674">
    <property type="entry name" value="Ald_Oxase/Xan_DH_a/b"/>
</dbReference>
<dbReference type="InterPro" id="IPR006058">
    <property type="entry name" value="2Fe2S_fd_BS"/>
</dbReference>
<organism evidence="7 8">
    <name type="scientific">Dietzia maris</name>
    <dbReference type="NCBI Taxonomy" id="37915"/>
    <lineage>
        <taxon>Bacteria</taxon>
        <taxon>Bacillati</taxon>
        <taxon>Actinomycetota</taxon>
        <taxon>Actinomycetes</taxon>
        <taxon>Mycobacteriales</taxon>
        <taxon>Dietziaceae</taxon>
        <taxon>Dietzia</taxon>
    </lineage>
</organism>
<evidence type="ECO:0000256" key="1">
    <source>
        <dbReference type="ARBA" id="ARBA00022505"/>
    </source>
</evidence>
<dbReference type="InterPro" id="IPR016208">
    <property type="entry name" value="Ald_Oxase/xanthine_DH-like"/>
</dbReference>
<dbReference type="Gene3D" id="1.10.150.120">
    <property type="entry name" value="[2Fe-2S]-binding domain"/>
    <property type="match status" value="1"/>
</dbReference>
<dbReference type="SUPFAM" id="SSF54665">
    <property type="entry name" value="CO dehydrogenase molybdoprotein N-domain-like"/>
    <property type="match status" value="1"/>
</dbReference>
<dbReference type="InterPro" id="IPR036856">
    <property type="entry name" value="Ald_Oxase/Xan_DH_a/b_sf"/>
</dbReference>
<keyword evidence="4" id="KW-0408">Iron</keyword>
<evidence type="ECO:0000259" key="6">
    <source>
        <dbReference type="PROSITE" id="PS51085"/>
    </source>
</evidence>
<dbReference type="GO" id="GO:0016491">
    <property type="term" value="F:oxidoreductase activity"/>
    <property type="evidence" value="ECO:0007669"/>
    <property type="project" value="UniProtKB-KW"/>
</dbReference>
<dbReference type="GO" id="GO:0005506">
    <property type="term" value="F:iron ion binding"/>
    <property type="evidence" value="ECO:0007669"/>
    <property type="project" value="InterPro"/>
</dbReference>
<evidence type="ECO:0000256" key="4">
    <source>
        <dbReference type="ARBA" id="ARBA00023004"/>
    </source>
</evidence>
<gene>
    <name evidence="7" type="ORF">DQ226_05875</name>
</gene>
<comment type="caution">
    <text evidence="7">The sequence shown here is derived from an EMBL/GenBank/DDBJ whole genome shotgun (WGS) entry which is preliminary data.</text>
</comment>
<proteinExistence type="predicted"/>
<dbReference type="InterPro" id="IPR001041">
    <property type="entry name" value="2Fe-2S_ferredoxin-type"/>
</dbReference>
<dbReference type="PANTHER" id="PTHR11908:SF132">
    <property type="entry name" value="ALDEHYDE OXIDASE 1-RELATED"/>
    <property type="match status" value="1"/>
</dbReference>
<dbReference type="Proteomes" id="UP000252187">
    <property type="component" value="Unassembled WGS sequence"/>
</dbReference>
<feature type="region of interest" description="Disordered" evidence="5">
    <location>
        <begin position="290"/>
        <end position="370"/>
    </location>
</feature>
<dbReference type="Gene3D" id="3.90.1170.50">
    <property type="entry name" value="Aldehyde oxidase/xanthine dehydrogenase, a/b hammerhead"/>
    <property type="match status" value="1"/>
</dbReference>